<comment type="caution">
    <text evidence="2">The sequence shown here is derived from an EMBL/GenBank/DDBJ whole genome shotgun (WGS) entry which is preliminary data.</text>
</comment>
<gene>
    <name evidence="2" type="ORF">LPJ61_006412</name>
</gene>
<evidence type="ECO:0000313" key="2">
    <source>
        <dbReference type="EMBL" id="KAJ1718980.1"/>
    </source>
</evidence>
<feature type="compositionally biased region" description="Acidic residues" evidence="1">
    <location>
        <begin position="179"/>
        <end position="190"/>
    </location>
</feature>
<evidence type="ECO:0000256" key="1">
    <source>
        <dbReference type="SAM" id="MobiDB-lite"/>
    </source>
</evidence>
<dbReference type="OrthoDB" id="421226at2759"/>
<sequence length="190" mass="21045">LVRVLDTDMVSGRWDTVDYAHMSKILGSCSNLKVLDMSLCLALQSSEFENMMTSSQGMQQSLTHLDISETSFSVLSMQHAFEQMPNLRFLNLSSTQASDEVLQTISERNTAIVNLNLTNCVDVTDDGVRLVVAASSIIDCPYVEDYEYLSRANISYQWEELIDTANATRADHSHTGEDSSVEDDSAGNTN</sequence>
<proteinExistence type="predicted"/>
<name>A0A9W7XVS4_9FUNG</name>
<accession>A0A9W7XVS4</accession>
<feature type="non-terminal residue" evidence="2">
    <location>
        <position position="190"/>
    </location>
</feature>
<reference evidence="2" key="1">
    <citation type="submission" date="2022-07" db="EMBL/GenBank/DDBJ databases">
        <title>Phylogenomic reconstructions and comparative analyses of Kickxellomycotina fungi.</title>
        <authorList>
            <person name="Reynolds N.K."/>
            <person name="Stajich J.E."/>
            <person name="Barry K."/>
            <person name="Grigoriev I.V."/>
            <person name="Crous P."/>
            <person name="Smith M.E."/>
        </authorList>
    </citation>
    <scope>NUCLEOTIDE SEQUENCE</scope>
    <source>
        <strain evidence="2">BCRC 34381</strain>
    </source>
</reference>
<evidence type="ECO:0008006" key="4">
    <source>
        <dbReference type="Google" id="ProtNLM"/>
    </source>
</evidence>
<organism evidence="2 3">
    <name type="scientific">Coemansia biformis</name>
    <dbReference type="NCBI Taxonomy" id="1286918"/>
    <lineage>
        <taxon>Eukaryota</taxon>
        <taxon>Fungi</taxon>
        <taxon>Fungi incertae sedis</taxon>
        <taxon>Zoopagomycota</taxon>
        <taxon>Kickxellomycotina</taxon>
        <taxon>Kickxellomycetes</taxon>
        <taxon>Kickxellales</taxon>
        <taxon>Kickxellaceae</taxon>
        <taxon>Coemansia</taxon>
    </lineage>
</organism>
<protein>
    <recommendedName>
        <fullName evidence="4">RNI-like protein</fullName>
    </recommendedName>
</protein>
<dbReference type="Gene3D" id="3.80.10.10">
    <property type="entry name" value="Ribonuclease Inhibitor"/>
    <property type="match status" value="1"/>
</dbReference>
<dbReference type="AlphaFoldDB" id="A0A9W7XVS4"/>
<keyword evidence="3" id="KW-1185">Reference proteome</keyword>
<evidence type="ECO:0000313" key="3">
    <source>
        <dbReference type="Proteomes" id="UP001143981"/>
    </source>
</evidence>
<dbReference type="EMBL" id="JANBOI010003083">
    <property type="protein sequence ID" value="KAJ1718980.1"/>
    <property type="molecule type" value="Genomic_DNA"/>
</dbReference>
<feature type="region of interest" description="Disordered" evidence="1">
    <location>
        <begin position="169"/>
        <end position="190"/>
    </location>
</feature>
<dbReference type="Proteomes" id="UP001143981">
    <property type="component" value="Unassembled WGS sequence"/>
</dbReference>
<dbReference type="InterPro" id="IPR032675">
    <property type="entry name" value="LRR_dom_sf"/>
</dbReference>
<dbReference type="SUPFAM" id="SSF52047">
    <property type="entry name" value="RNI-like"/>
    <property type="match status" value="1"/>
</dbReference>